<feature type="region of interest" description="Disordered" evidence="2">
    <location>
        <begin position="1124"/>
        <end position="1160"/>
    </location>
</feature>
<feature type="compositionally biased region" description="Low complexity" evidence="2">
    <location>
        <begin position="51"/>
        <end position="68"/>
    </location>
</feature>
<feature type="compositionally biased region" description="Low complexity" evidence="2">
    <location>
        <begin position="26"/>
        <end position="36"/>
    </location>
</feature>
<feature type="region of interest" description="Disordered" evidence="2">
    <location>
        <begin position="1"/>
        <end position="340"/>
    </location>
</feature>
<feature type="region of interest" description="Disordered" evidence="2">
    <location>
        <begin position="354"/>
        <end position="465"/>
    </location>
</feature>
<dbReference type="InterPro" id="IPR039874">
    <property type="entry name" value="WAPL"/>
</dbReference>
<keyword evidence="5" id="KW-1185">Reference proteome</keyword>
<feature type="compositionally biased region" description="Low complexity" evidence="2">
    <location>
        <begin position="408"/>
        <end position="419"/>
    </location>
</feature>
<dbReference type="PANTHER" id="PTHR22100:SF13">
    <property type="entry name" value="WINGS APART-LIKE PROTEIN HOMOLOG"/>
    <property type="match status" value="1"/>
</dbReference>
<evidence type="ECO:0000259" key="3">
    <source>
        <dbReference type="Pfam" id="PF07814"/>
    </source>
</evidence>
<feature type="compositionally biased region" description="Low complexity" evidence="2">
    <location>
        <begin position="527"/>
        <end position="537"/>
    </location>
</feature>
<dbReference type="PANTHER" id="PTHR22100">
    <property type="entry name" value="WINGS APART-LIKE PROTEIN HOMOLOG"/>
    <property type="match status" value="1"/>
</dbReference>
<dbReference type="STRING" id="106004.A0A1Y2FKR6"/>
<evidence type="ECO:0000313" key="5">
    <source>
        <dbReference type="Proteomes" id="UP000193467"/>
    </source>
</evidence>
<evidence type="ECO:0000256" key="1">
    <source>
        <dbReference type="ARBA" id="ARBA00006854"/>
    </source>
</evidence>
<dbReference type="InterPro" id="IPR022771">
    <property type="entry name" value="WAPL_C"/>
</dbReference>
<gene>
    <name evidence="4" type="ORF">BCR35DRAFT_351921</name>
</gene>
<dbReference type="InterPro" id="IPR011989">
    <property type="entry name" value="ARM-like"/>
</dbReference>
<dbReference type="AlphaFoldDB" id="A0A1Y2FKR6"/>
<feature type="compositionally biased region" description="Basic and acidic residues" evidence="2">
    <location>
        <begin position="1148"/>
        <end position="1160"/>
    </location>
</feature>
<dbReference type="Pfam" id="PF07814">
    <property type="entry name" value="WAPL"/>
    <property type="match status" value="1"/>
</dbReference>
<organism evidence="4 5">
    <name type="scientific">Leucosporidium creatinivorum</name>
    <dbReference type="NCBI Taxonomy" id="106004"/>
    <lineage>
        <taxon>Eukaryota</taxon>
        <taxon>Fungi</taxon>
        <taxon>Dikarya</taxon>
        <taxon>Basidiomycota</taxon>
        <taxon>Pucciniomycotina</taxon>
        <taxon>Microbotryomycetes</taxon>
        <taxon>Leucosporidiales</taxon>
        <taxon>Leucosporidium</taxon>
    </lineage>
</organism>
<feature type="domain" description="Wings apart-like protein C-terminal" evidence="3">
    <location>
        <begin position="579"/>
        <end position="938"/>
    </location>
</feature>
<protein>
    <recommendedName>
        <fullName evidence="3">Wings apart-like protein C-terminal domain-containing protein</fullName>
    </recommendedName>
</protein>
<evidence type="ECO:0000256" key="2">
    <source>
        <dbReference type="SAM" id="MobiDB-lite"/>
    </source>
</evidence>
<dbReference type="Gene3D" id="1.25.10.10">
    <property type="entry name" value="Leucine-rich Repeat Variant"/>
    <property type="match status" value="1"/>
</dbReference>
<evidence type="ECO:0000313" key="4">
    <source>
        <dbReference type="EMBL" id="ORY84167.1"/>
    </source>
</evidence>
<feature type="compositionally biased region" description="Polar residues" evidence="2">
    <location>
        <begin position="87"/>
        <end position="103"/>
    </location>
</feature>
<reference evidence="4 5" key="1">
    <citation type="submission" date="2016-07" db="EMBL/GenBank/DDBJ databases">
        <title>Pervasive Adenine N6-methylation of Active Genes in Fungi.</title>
        <authorList>
            <consortium name="DOE Joint Genome Institute"/>
            <person name="Mondo S.J."/>
            <person name="Dannebaum R.O."/>
            <person name="Kuo R.C."/>
            <person name="Labutti K."/>
            <person name="Haridas S."/>
            <person name="Kuo A."/>
            <person name="Salamov A."/>
            <person name="Ahrendt S.R."/>
            <person name="Lipzen A."/>
            <person name="Sullivan W."/>
            <person name="Andreopoulos W.B."/>
            <person name="Clum A."/>
            <person name="Lindquist E."/>
            <person name="Daum C."/>
            <person name="Ramamoorthy G.K."/>
            <person name="Gryganskyi A."/>
            <person name="Culley D."/>
            <person name="Magnuson J.K."/>
            <person name="James T.Y."/>
            <person name="O'Malley M.A."/>
            <person name="Stajich J.E."/>
            <person name="Spatafora J.W."/>
            <person name="Visel A."/>
            <person name="Grigoriev I.V."/>
        </authorList>
    </citation>
    <scope>NUCLEOTIDE SEQUENCE [LARGE SCALE GENOMIC DNA]</scope>
    <source>
        <strain evidence="4 5">62-1032</strain>
    </source>
</reference>
<dbReference type="InParanoid" id="A0A1Y2FKR6"/>
<dbReference type="EMBL" id="MCGR01000018">
    <property type="protein sequence ID" value="ORY84167.1"/>
    <property type="molecule type" value="Genomic_DNA"/>
</dbReference>
<feature type="compositionally biased region" description="Low complexity" evidence="2">
    <location>
        <begin position="180"/>
        <end position="198"/>
    </location>
</feature>
<dbReference type="Proteomes" id="UP000193467">
    <property type="component" value="Unassembled WGS sequence"/>
</dbReference>
<feature type="compositionally biased region" description="Basic and acidic residues" evidence="2">
    <location>
        <begin position="974"/>
        <end position="983"/>
    </location>
</feature>
<feature type="compositionally biased region" description="Low complexity" evidence="2">
    <location>
        <begin position="141"/>
        <end position="163"/>
    </location>
</feature>
<comment type="similarity">
    <text evidence="1">Belongs to the WAPL family.</text>
</comment>
<dbReference type="OrthoDB" id="2538457at2759"/>
<feature type="region of interest" description="Disordered" evidence="2">
    <location>
        <begin position="952"/>
        <end position="983"/>
    </location>
</feature>
<feature type="region of interest" description="Disordered" evidence="2">
    <location>
        <begin position="510"/>
        <end position="549"/>
    </location>
</feature>
<feature type="compositionally biased region" description="Low complexity" evidence="2">
    <location>
        <begin position="114"/>
        <end position="134"/>
    </location>
</feature>
<proteinExistence type="inferred from homology"/>
<comment type="caution">
    <text evidence="4">The sequence shown here is derived from an EMBL/GenBank/DDBJ whole genome shotgun (WGS) entry which is preliminary data.</text>
</comment>
<accession>A0A1Y2FKR6</accession>
<feature type="compositionally biased region" description="Pro residues" evidence="2">
    <location>
        <begin position="265"/>
        <end position="275"/>
    </location>
</feature>
<feature type="compositionally biased region" description="Acidic residues" evidence="2">
    <location>
        <begin position="41"/>
        <end position="50"/>
    </location>
</feature>
<feature type="compositionally biased region" description="Polar residues" evidence="2">
    <location>
        <begin position="391"/>
        <end position="403"/>
    </location>
</feature>
<sequence length="1172" mass="124240">MSRPGDVPFQRRPTNSKVYGKKAARRSSTLPSPSSRRLSDSSDDDDDDDAVASSLLSKSSTATPAAAPDKGKGKAKESPTAPPARRAQTSSIISNARASNGSVVKSMAARRVSGGAETSSSKATGAAAKAAAATDWDEETAMATKRSSAEAARPARRTSAPIPKVKAAVPSPSPPKRARTTAASTSTKATRPPSRTRASPNKPKASSPLKPRDNPMDIDPPAPAAVPSPATASPAGQTTVSTELDVPDSPPRRKRARTRPSEPEVAPPAAQPRPTLPRAAPSAPLPAVAGPSSTSKTTTAVKLHPATPSSPAHQRPRTPEPSSARIGSRPASPSPLKSPAKDLSKVFELFKAGDGASGLHAGGAATLGVKRTKSAVASMAGRSTDRGKSRGSFSRASSTNSSPERPHSQPIISPASQSSRHPSPARPLGPSSSFPQIDSPSRPPTPTKPTSRPLSRNNTMSSMNVGVGAVDASALGPRGVGGARKTYGAARSFKRDVEEEMIYAAAPAGAGAIPNTPAHAANTSNRSSPAAHPSSSARKLFLPTLPRPPQERRSYAAMRTALGVDEEEMEEESQGPSALKSITQLRAKGENSRFVDEFNYLVEGLQKGESLGGRRATAIEVLRKMLSKDFVRRLKASGFDERAYTEFRKAEAGEGDRVLDPALAFLVAILARDQRIAEALCRISTSAFGASAQNTSMDDEAIYDEPTCDVLSVLGAMLSRSWAGEEIGLKEVKGLSKGDVRTLLTLREVIDQAELLEGSSLSTNLRSLSLIAISIISSLSPRAIFRPQHLLCTSGALDAVVAALVLETKGLDARITRYESGMALLPPDGSINLRFIDLCLHVFEASTSATPYATSILTTHSASLARSLVHLIHASHILALEPDSHSLIPDEQRKLTASAAMDCLLSGLRMLIDMTTNEPEWCPLVAEVQGVVPVLVKLIVAARSGDEAVGARFREVSSPAPEEAESEVEEDGDGERAEIEAQGKKQARQDARFDLLCLALGVLTNLVESVEEIKDLLRETLIDPNCKEHRKCVRTCHCAGRAPALLRLTALYLDPLEDSPNEVNRAFVNGYSGILLGLLMLDNPPNQDIVTEALSCDPEAKQRLVEAMQDFATLHEEKGKVEAAERMEEEGAAVSQGTVMDEDGEELEREKGKGDEDVAGRIRSMLERLRRD</sequence>
<name>A0A1Y2FKR6_9BASI</name>
<feature type="compositionally biased region" description="Low complexity" evidence="2">
    <location>
        <begin position="276"/>
        <end position="292"/>
    </location>
</feature>
<feature type="compositionally biased region" description="Acidic residues" evidence="2">
    <location>
        <begin position="962"/>
        <end position="973"/>
    </location>
</feature>